<dbReference type="RefSeq" id="WP_049642267.1">
    <property type="nucleotide sequence ID" value="NZ_LFTY01000002.1"/>
</dbReference>
<name>A0A0J9E0W8_9RHOB</name>
<sequence length="109" mass="11661">MSGIEIAPLNLLPSSTNYDNFSKLTDKVLTSVQQLDQESRGLIDKSGNIANGVEGPARNSALTNADIIASLNRTLNVSVEMNENLVRFSALSSTLTSFGNTLNSFLKGQ</sequence>
<dbReference type="PATRIC" id="fig|1675527.3.peg.1406"/>
<dbReference type="AlphaFoldDB" id="A0A0J9E0W8"/>
<keyword evidence="2" id="KW-1185">Reference proteome</keyword>
<organism evidence="1 2">
    <name type="scientific">Candidatus Rhodobacter oscarellae</name>
    <dbReference type="NCBI Taxonomy" id="1675527"/>
    <lineage>
        <taxon>Bacteria</taxon>
        <taxon>Pseudomonadati</taxon>
        <taxon>Pseudomonadota</taxon>
        <taxon>Alphaproteobacteria</taxon>
        <taxon>Rhodobacterales</taxon>
        <taxon>Rhodobacter group</taxon>
        <taxon>Rhodobacter</taxon>
    </lineage>
</organism>
<comment type="caution">
    <text evidence="1">The sequence shown here is derived from an EMBL/GenBank/DDBJ whole genome shotgun (WGS) entry which is preliminary data.</text>
</comment>
<dbReference type="Proteomes" id="UP000037178">
    <property type="component" value="Unassembled WGS sequence"/>
</dbReference>
<gene>
    <name evidence="1" type="ORF">AIOL_001322</name>
</gene>
<proteinExistence type="predicted"/>
<dbReference type="STRING" id="1675527.AIOL_001322"/>
<dbReference type="EMBL" id="LFTY01000002">
    <property type="protein sequence ID" value="KMW56370.1"/>
    <property type="molecule type" value="Genomic_DNA"/>
</dbReference>
<evidence type="ECO:0000313" key="1">
    <source>
        <dbReference type="EMBL" id="KMW56370.1"/>
    </source>
</evidence>
<accession>A0A0J9E0W8</accession>
<protein>
    <submittedName>
        <fullName evidence="1">Uncharacterized protein</fullName>
    </submittedName>
</protein>
<evidence type="ECO:0000313" key="2">
    <source>
        <dbReference type="Proteomes" id="UP000037178"/>
    </source>
</evidence>
<reference evidence="1 2" key="1">
    <citation type="submission" date="2015-06" db="EMBL/GenBank/DDBJ databases">
        <title>Draft genome sequence of an Alphaproteobacteria species associated to the Mediterranean sponge Oscarella lobularis.</title>
        <authorList>
            <person name="Jourda C."/>
            <person name="Santini S."/>
            <person name="Claverie J.-M."/>
        </authorList>
    </citation>
    <scope>NUCLEOTIDE SEQUENCE [LARGE SCALE GENOMIC DNA]</scope>
    <source>
        <strain evidence="1">IGS</strain>
    </source>
</reference>